<dbReference type="InterPro" id="IPR027417">
    <property type="entry name" value="P-loop_NTPase"/>
</dbReference>
<dbReference type="InterPro" id="IPR049730">
    <property type="entry name" value="SNF2/RAD54-like_C"/>
</dbReference>
<dbReference type="Pfam" id="PF00271">
    <property type="entry name" value="Helicase_C"/>
    <property type="match status" value="1"/>
</dbReference>
<evidence type="ECO:0000259" key="3">
    <source>
        <dbReference type="PROSITE" id="PS51194"/>
    </source>
</evidence>
<dbReference type="Gene3D" id="3.40.50.10810">
    <property type="entry name" value="Tandem AAA-ATPase domain"/>
    <property type="match status" value="1"/>
</dbReference>
<dbReference type="InterPro" id="IPR038718">
    <property type="entry name" value="SNF2-like_sf"/>
</dbReference>
<keyword evidence="4" id="KW-0067">ATP-binding</keyword>
<feature type="domain" description="Helicase C-terminal" evidence="3">
    <location>
        <begin position="821"/>
        <end position="977"/>
    </location>
</feature>
<protein>
    <submittedName>
        <fullName evidence="4">Superfamily II DNA or RNA helicase</fullName>
    </submittedName>
</protein>
<proteinExistence type="predicted"/>
<dbReference type="PROSITE" id="PS51194">
    <property type="entry name" value="HELICASE_CTER"/>
    <property type="match status" value="1"/>
</dbReference>
<dbReference type="SMART" id="SM00490">
    <property type="entry name" value="HELICc"/>
    <property type="match status" value="1"/>
</dbReference>
<dbReference type="PROSITE" id="PS51192">
    <property type="entry name" value="HELICASE_ATP_BIND_1"/>
    <property type="match status" value="1"/>
</dbReference>
<dbReference type="CDD" id="cd18012">
    <property type="entry name" value="DEXQc_arch_SWI2_SNF2"/>
    <property type="match status" value="1"/>
</dbReference>
<feature type="domain" description="Helicase ATP-binding" evidence="2">
    <location>
        <begin position="536"/>
        <end position="695"/>
    </location>
</feature>
<gene>
    <name evidence="4" type="ORF">JOM49_007614</name>
</gene>
<dbReference type="InterPro" id="IPR022138">
    <property type="entry name" value="DUF3670"/>
</dbReference>
<dbReference type="CDD" id="cd18793">
    <property type="entry name" value="SF2_C_SNF"/>
    <property type="match status" value="1"/>
</dbReference>
<keyword evidence="4" id="KW-0347">Helicase</keyword>
<organism evidence="4 5">
    <name type="scientific">Amycolatopsis magusensis</name>
    <dbReference type="NCBI Taxonomy" id="882444"/>
    <lineage>
        <taxon>Bacteria</taxon>
        <taxon>Bacillati</taxon>
        <taxon>Actinomycetota</taxon>
        <taxon>Actinomycetes</taxon>
        <taxon>Pseudonocardiales</taxon>
        <taxon>Pseudonocardiaceae</taxon>
        <taxon>Amycolatopsis</taxon>
    </lineage>
</organism>
<dbReference type="SMART" id="SM00487">
    <property type="entry name" value="DEXDc"/>
    <property type="match status" value="1"/>
</dbReference>
<dbReference type="InterPro" id="IPR000330">
    <property type="entry name" value="SNF2_N"/>
</dbReference>
<dbReference type="InterPro" id="IPR014001">
    <property type="entry name" value="Helicase_ATP-bd"/>
</dbReference>
<dbReference type="RefSeq" id="WP_209668939.1">
    <property type="nucleotide sequence ID" value="NZ_JAGGMS010000001.1"/>
</dbReference>
<dbReference type="GO" id="GO:0004386">
    <property type="term" value="F:helicase activity"/>
    <property type="evidence" value="ECO:0007669"/>
    <property type="project" value="UniProtKB-KW"/>
</dbReference>
<evidence type="ECO:0000256" key="1">
    <source>
        <dbReference type="ARBA" id="ARBA00022801"/>
    </source>
</evidence>
<sequence length="990" mass="108420">MLVLHGLGTAAGEVALWAEDSTLPASVGGPLPGAAVAHPFAVEDLSALVPEGRPEVVALLLPSTGDGPLASPELVRDPLAEPEPATDVHLEPWLVPAVVLSPGEAADVLGGLTDAQVRLGTSPHYLRQVTAFAADLVDRGRVLPGLRTGVGGLRARWRPALSGMDSARFAKLAAAMPPVCRAQPVRPEDVDGRAATEVLRSLLDALVDHEVRARLDGLELTTGSGAVESWLKALTGDPRFEADRREARELRDRIDAWHASAAHDAAVRLGFRLLSPEQNEREDWRLEFLLQAVEDPSVLIPAAQVWRSGQHDVLSRWVHRPQELLLTELGRASRIFKRLDGALAEAHPAGLDLDAEGAYDFLTQAPALDEAGYGVLLPKAWRRPGDVTLRLDTHSRSATGVVTKDRPLDLKQLVDYRWELSVGGQRLSEAELASLAAAKVPLIRLRGQWTRIDQRGLAAGLAFLDADRRGEMTVSQAIRHLGSSKAPLPVSEVTGDGRFGDLLAGKADRHVERIDTPPGFHGTLRPYQRRGLAWLAFLDELGLGACLADDMGLGKTVQLLALEAFCRKDFPRPPTLLVCPMTVVGNWQREAARFTPDLRVHLHHGADRRSVTTTAAEHDLVITTYALAARDAESLGEVEWDRVVLDEAQNVKNSASQQAKAVRGFKARHRVALTGTPVENRLAELWSIMDFLNPGFLDTANTFRARFSVPIERHGDHEAAARLRRATGPFVLRRLKTDPAVIDDLPERLEFKQLCTLTAEQVTLYRAVVDDMLDQIDQARDIKRKGLVLATMSKLKQVCNHPAQFFGDGSPLAGRSGKLDRLEEILEEVLAEGDKALCFTQFAQFGAMLVPYLSERFDTEVLFLHGGTTQPERDRLVERFQSPGGPSLFLLSLKAGGTGLNLTAANHVVHIDRWWNPAVEDQATDRAFRIGQRRDVQVRKFACAGTLEEKVDRILAEKASLAKLVVGAGEHWLTELSTERLRDLLTLEAS</sequence>
<name>A0ABS4Q3C2_9PSEU</name>
<keyword evidence="1" id="KW-0378">Hydrolase</keyword>
<dbReference type="EMBL" id="JAGGMS010000001">
    <property type="protein sequence ID" value="MBP2186088.1"/>
    <property type="molecule type" value="Genomic_DNA"/>
</dbReference>
<reference evidence="4 5" key="1">
    <citation type="submission" date="2021-03" db="EMBL/GenBank/DDBJ databases">
        <title>Sequencing the genomes of 1000 actinobacteria strains.</title>
        <authorList>
            <person name="Klenk H.-P."/>
        </authorList>
    </citation>
    <scope>NUCLEOTIDE SEQUENCE [LARGE SCALE GENOMIC DNA]</scope>
    <source>
        <strain evidence="4 5">DSM 45510</strain>
    </source>
</reference>
<evidence type="ECO:0000313" key="5">
    <source>
        <dbReference type="Proteomes" id="UP000741013"/>
    </source>
</evidence>
<accession>A0ABS4Q3C2</accession>
<keyword evidence="4" id="KW-0547">Nucleotide-binding</keyword>
<dbReference type="SUPFAM" id="SSF52540">
    <property type="entry name" value="P-loop containing nucleoside triphosphate hydrolases"/>
    <property type="match status" value="2"/>
</dbReference>
<dbReference type="PANTHER" id="PTHR10799">
    <property type="entry name" value="SNF2/RAD54 HELICASE FAMILY"/>
    <property type="match status" value="1"/>
</dbReference>
<evidence type="ECO:0000313" key="4">
    <source>
        <dbReference type="EMBL" id="MBP2186088.1"/>
    </source>
</evidence>
<dbReference type="Pfam" id="PF00176">
    <property type="entry name" value="SNF2-rel_dom"/>
    <property type="match status" value="1"/>
</dbReference>
<dbReference type="InterPro" id="IPR001650">
    <property type="entry name" value="Helicase_C-like"/>
</dbReference>
<keyword evidence="5" id="KW-1185">Reference proteome</keyword>
<dbReference type="Pfam" id="PF12419">
    <property type="entry name" value="DUF3670"/>
    <property type="match status" value="1"/>
</dbReference>
<evidence type="ECO:0000259" key="2">
    <source>
        <dbReference type="PROSITE" id="PS51192"/>
    </source>
</evidence>
<dbReference type="Gene3D" id="3.40.50.300">
    <property type="entry name" value="P-loop containing nucleotide triphosphate hydrolases"/>
    <property type="match status" value="1"/>
</dbReference>
<comment type="caution">
    <text evidence="4">The sequence shown here is derived from an EMBL/GenBank/DDBJ whole genome shotgun (WGS) entry which is preliminary data.</text>
</comment>
<dbReference type="Proteomes" id="UP000741013">
    <property type="component" value="Unassembled WGS sequence"/>
</dbReference>